<name>A0A218XV86_PUNGR</name>
<organism evidence="1 2">
    <name type="scientific">Punica granatum</name>
    <name type="common">Pomegranate</name>
    <dbReference type="NCBI Taxonomy" id="22663"/>
    <lineage>
        <taxon>Eukaryota</taxon>
        <taxon>Viridiplantae</taxon>
        <taxon>Streptophyta</taxon>
        <taxon>Embryophyta</taxon>
        <taxon>Tracheophyta</taxon>
        <taxon>Spermatophyta</taxon>
        <taxon>Magnoliopsida</taxon>
        <taxon>eudicotyledons</taxon>
        <taxon>Gunneridae</taxon>
        <taxon>Pentapetalae</taxon>
        <taxon>rosids</taxon>
        <taxon>malvids</taxon>
        <taxon>Myrtales</taxon>
        <taxon>Lythraceae</taxon>
        <taxon>Punica</taxon>
    </lineage>
</organism>
<proteinExistence type="predicted"/>
<protein>
    <submittedName>
        <fullName evidence="1">Uncharacterized protein</fullName>
    </submittedName>
</protein>
<evidence type="ECO:0000313" key="2">
    <source>
        <dbReference type="Proteomes" id="UP000197138"/>
    </source>
</evidence>
<dbReference type="EMBL" id="MTKT01000785">
    <property type="protein sequence ID" value="OWM88873.1"/>
    <property type="molecule type" value="Genomic_DNA"/>
</dbReference>
<reference evidence="2" key="1">
    <citation type="journal article" date="2017" name="Plant J.">
        <title>The pomegranate (Punica granatum L.) genome and the genomics of punicalagin biosynthesis.</title>
        <authorList>
            <person name="Qin G."/>
            <person name="Xu C."/>
            <person name="Ming R."/>
            <person name="Tang H."/>
            <person name="Guyot R."/>
            <person name="Kramer E.M."/>
            <person name="Hu Y."/>
            <person name="Yi X."/>
            <person name="Qi Y."/>
            <person name="Xu X."/>
            <person name="Gao Z."/>
            <person name="Pan H."/>
            <person name="Jian J."/>
            <person name="Tian Y."/>
            <person name="Yue Z."/>
            <person name="Xu Y."/>
        </authorList>
    </citation>
    <scope>NUCLEOTIDE SEQUENCE [LARGE SCALE GENOMIC DNA]</scope>
    <source>
        <strain evidence="2">cv. Dabenzi</strain>
    </source>
</reference>
<accession>A0A218XV86</accession>
<comment type="caution">
    <text evidence="1">The sequence shown here is derived from an EMBL/GenBank/DDBJ whole genome shotgun (WGS) entry which is preliminary data.</text>
</comment>
<evidence type="ECO:0000313" key="1">
    <source>
        <dbReference type="EMBL" id="OWM88873.1"/>
    </source>
</evidence>
<dbReference type="Proteomes" id="UP000197138">
    <property type="component" value="Unassembled WGS sequence"/>
</dbReference>
<dbReference type="AlphaFoldDB" id="A0A218XV86"/>
<sequence length="81" mass="8725">MIVVQGEPSTQLESKYCSTKKNGFRGYDTLVVEVALEELSYQVDKRGYELYNCKPVSPDVFLYGHAGDGGGETEGGVTGGV</sequence>
<gene>
    <name evidence="1" type="ORF">CDL15_Pgr020827</name>
</gene>